<evidence type="ECO:0000259" key="7">
    <source>
        <dbReference type="Pfam" id="PF00501"/>
    </source>
</evidence>
<keyword evidence="2 8" id="KW-0436">Ligase</keyword>
<dbReference type="Gene3D" id="3.40.50.12780">
    <property type="entry name" value="N-terminal domain of ligase-like"/>
    <property type="match status" value="1"/>
</dbReference>
<dbReference type="PANTHER" id="PTHR43272:SF32">
    <property type="entry name" value="AMP-DEPENDENT SYNTHETASE_LIGASE DOMAIN-CONTAINING PROTEIN"/>
    <property type="match status" value="1"/>
</dbReference>
<keyword evidence="9" id="KW-1185">Reference proteome</keyword>
<evidence type="ECO:0000256" key="3">
    <source>
        <dbReference type="ARBA" id="ARBA00022832"/>
    </source>
</evidence>
<protein>
    <recommendedName>
        <fullName evidence="6">Acyl-CoA synthetase</fullName>
    </recommendedName>
</protein>
<keyword evidence="3" id="KW-0276">Fatty acid metabolism</keyword>
<comment type="catalytic activity">
    <reaction evidence="5">
        <text>a long-chain fatty acid + ATP + CoA = a long-chain fatty acyl-CoA + AMP + diphosphate</text>
        <dbReference type="Rhea" id="RHEA:15421"/>
        <dbReference type="ChEBI" id="CHEBI:30616"/>
        <dbReference type="ChEBI" id="CHEBI:33019"/>
        <dbReference type="ChEBI" id="CHEBI:57287"/>
        <dbReference type="ChEBI" id="CHEBI:57560"/>
        <dbReference type="ChEBI" id="CHEBI:83139"/>
        <dbReference type="ChEBI" id="CHEBI:456215"/>
        <dbReference type="EC" id="6.2.1.3"/>
    </reaction>
    <physiologicalReaction direction="left-to-right" evidence="5">
        <dbReference type="Rhea" id="RHEA:15422"/>
    </physiologicalReaction>
</comment>
<evidence type="ECO:0000256" key="6">
    <source>
        <dbReference type="ARBA" id="ARBA00032875"/>
    </source>
</evidence>
<dbReference type="AlphaFoldDB" id="A0A5C4U3T8"/>
<dbReference type="GO" id="GO:0004467">
    <property type="term" value="F:long-chain fatty acid-CoA ligase activity"/>
    <property type="evidence" value="ECO:0007669"/>
    <property type="project" value="UniProtKB-EC"/>
</dbReference>
<evidence type="ECO:0000256" key="4">
    <source>
        <dbReference type="ARBA" id="ARBA00023098"/>
    </source>
</evidence>
<evidence type="ECO:0000256" key="2">
    <source>
        <dbReference type="ARBA" id="ARBA00022598"/>
    </source>
</evidence>
<dbReference type="InterPro" id="IPR020845">
    <property type="entry name" value="AMP-binding_CS"/>
</dbReference>
<dbReference type="RefSeq" id="WP_139466036.1">
    <property type="nucleotide sequence ID" value="NZ_VDHJ01000010.1"/>
</dbReference>
<evidence type="ECO:0000313" key="9">
    <source>
        <dbReference type="Proteomes" id="UP000312032"/>
    </source>
</evidence>
<dbReference type="PROSITE" id="PS00455">
    <property type="entry name" value="AMP_BINDING"/>
    <property type="match status" value="1"/>
</dbReference>
<dbReference type="InterPro" id="IPR000873">
    <property type="entry name" value="AMP-dep_synth/lig_dom"/>
</dbReference>
<dbReference type="InterPro" id="IPR042099">
    <property type="entry name" value="ANL_N_sf"/>
</dbReference>
<gene>
    <name evidence="8" type="ORF">FHE74_07840</name>
</gene>
<feature type="domain" description="AMP-dependent synthetase/ligase" evidence="7">
    <location>
        <begin position="16"/>
        <end position="415"/>
    </location>
</feature>
<organism evidence="8 9">
    <name type="scientific">Corynebacterium tapiri</name>
    <dbReference type="NCBI Taxonomy" id="1448266"/>
    <lineage>
        <taxon>Bacteria</taxon>
        <taxon>Bacillati</taxon>
        <taxon>Actinomycetota</taxon>
        <taxon>Actinomycetes</taxon>
        <taxon>Mycobacteriales</taxon>
        <taxon>Corynebacteriaceae</taxon>
        <taxon>Corynebacterium</taxon>
    </lineage>
</organism>
<reference evidence="8 9" key="1">
    <citation type="submission" date="2019-06" db="EMBL/GenBank/DDBJ databases">
        <authorList>
            <person name="Li J."/>
        </authorList>
    </citation>
    <scope>NUCLEOTIDE SEQUENCE [LARGE SCALE GENOMIC DNA]</scope>
    <source>
        <strain evidence="8 9">LMG 28165</strain>
    </source>
</reference>
<dbReference type="SUPFAM" id="SSF56801">
    <property type="entry name" value="Acetyl-CoA synthetase-like"/>
    <property type="match status" value="1"/>
</dbReference>
<sequence length="588" mass="64319">MFALAKASPHVVLFQRPSNYEWISVTARDFADDVVETAKGLISLGVEPGDRVVLLSGTRYEWNLLAFAIWSVGAVLVPVYPSSSHSQVQWVVEDSGAVLALTETREHTETLEHLVLQEDGTPALASSPSQLRRVLEINSSAVQTLKFEGRQIEAEDVYERIERITHDSLASINYTSGTTGNPKGCMLTHRNWIFEVRALLADGMGHLGHPGTRVVTYLPLAHVLAHAVSLTLIVSGVTQSHWGDTKTLTTALERFRPHLVLGVPRVFEKVRNAAYNKAADDSKVKGALFRQAEATAIEYSKALDTEEGPSRALKLRRQLFDKLVYSKLRAALGGQVEQAITGGSAMSADLAHFFRGLGVPVYEGYGLTETTAACAVGFEDQRIGSVGQPLNGYGARINEDGEICIRGGGLFTGYWNNEEATKQELVDGWFTTGDLGEISESGHITITGRSKDLIVTAGGKNISPGPMENILREHPLISQALVVGDGKPFPAALIALDDDELTRYKLDRNIPASRSVADMATDSALRGEIQDAINMANSTVSKAESIKKFWILDRDLSEEDNELTPTMKVKRNVVFNRFADEIAKIYER</sequence>
<keyword evidence="4" id="KW-0443">Lipid metabolism</keyword>
<dbReference type="InterPro" id="IPR045851">
    <property type="entry name" value="AMP-bd_C_sf"/>
</dbReference>
<proteinExistence type="inferred from homology"/>
<dbReference type="PANTHER" id="PTHR43272">
    <property type="entry name" value="LONG-CHAIN-FATTY-ACID--COA LIGASE"/>
    <property type="match status" value="1"/>
</dbReference>
<accession>A0A5C4U3T8</accession>
<dbReference type="Gene3D" id="3.30.300.30">
    <property type="match status" value="1"/>
</dbReference>
<evidence type="ECO:0000256" key="1">
    <source>
        <dbReference type="ARBA" id="ARBA00006432"/>
    </source>
</evidence>
<comment type="similarity">
    <text evidence="1">Belongs to the ATP-dependent AMP-binding enzyme family.</text>
</comment>
<dbReference type="Proteomes" id="UP000312032">
    <property type="component" value="Unassembled WGS sequence"/>
</dbReference>
<name>A0A5C4U3T8_9CORY</name>
<dbReference type="Pfam" id="PF00501">
    <property type="entry name" value="AMP-binding"/>
    <property type="match status" value="1"/>
</dbReference>
<evidence type="ECO:0000313" key="8">
    <source>
        <dbReference type="EMBL" id="TNL96682.1"/>
    </source>
</evidence>
<dbReference type="EMBL" id="VDHJ01000010">
    <property type="protein sequence ID" value="TNL96682.1"/>
    <property type="molecule type" value="Genomic_DNA"/>
</dbReference>
<comment type="caution">
    <text evidence="8">The sequence shown here is derived from an EMBL/GenBank/DDBJ whole genome shotgun (WGS) entry which is preliminary data.</text>
</comment>
<dbReference type="GO" id="GO:0016020">
    <property type="term" value="C:membrane"/>
    <property type="evidence" value="ECO:0007669"/>
    <property type="project" value="TreeGrafter"/>
</dbReference>
<evidence type="ECO:0000256" key="5">
    <source>
        <dbReference type="ARBA" id="ARBA00024484"/>
    </source>
</evidence>
<dbReference type="OrthoDB" id="9803968at2"/>
<dbReference type="CDD" id="cd05907">
    <property type="entry name" value="VL_LC_FACS_like"/>
    <property type="match status" value="1"/>
</dbReference>
<dbReference type="Pfam" id="PF23562">
    <property type="entry name" value="AMP-binding_C_3"/>
    <property type="match status" value="1"/>
</dbReference>